<dbReference type="EMBL" id="QRGP01000001">
    <property type="protein sequence ID" value="RDV07219.1"/>
    <property type="molecule type" value="Genomic_DNA"/>
</dbReference>
<dbReference type="GO" id="GO:0005737">
    <property type="term" value="C:cytoplasm"/>
    <property type="evidence" value="ECO:0007669"/>
    <property type="project" value="TreeGrafter"/>
</dbReference>
<evidence type="ECO:0000256" key="4">
    <source>
        <dbReference type="SAM" id="SignalP"/>
    </source>
</evidence>
<dbReference type="Proteomes" id="UP000263833">
    <property type="component" value="Unassembled WGS sequence"/>
</dbReference>
<feature type="chain" id="PRO_5016876557" evidence="4">
    <location>
        <begin position="24"/>
        <end position="347"/>
    </location>
</feature>
<dbReference type="AlphaFoldDB" id="A0A371BI14"/>
<evidence type="ECO:0000313" key="6">
    <source>
        <dbReference type="EMBL" id="RDV07219.1"/>
    </source>
</evidence>
<dbReference type="InterPro" id="IPR050325">
    <property type="entry name" value="Prot/Nucl_acid_deglycase"/>
</dbReference>
<evidence type="ECO:0000313" key="7">
    <source>
        <dbReference type="Proteomes" id="UP000263833"/>
    </source>
</evidence>
<organism evidence="6 7">
    <name type="scientific">Sphingorhabdus pulchriflava</name>
    <dbReference type="NCBI Taxonomy" id="2292257"/>
    <lineage>
        <taxon>Bacteria</taxon>
        <taxon>Pseudomonadati</taxon>
        <taxon>Pseudomonadota</taxon>
        <taxon>Alphaproteobacteria</taxon>
        <taxon>Sphingomonadales</taxon>
        <taxon>Sphingomonadaceae</taxon>
        <taxon>Sphingorhabdus</taxon>
    </lineage>
</organism>
<proteinExistence type="inferred from homology"/>
<name>A0A371BI14_9SPHN</name>
<dbReference type="GO" id="GO:0016740">
    <property type="term" value="F:transferase activity"/>
    <property type="evidence" value="ECO:0007669"/>
    <property type="project" value="UniProtKB-KW"/>
</dbReference>
<feature type="domain" description="DJ-1/PfpI" evidence="5">
    <location>
        <begin position="48"/>
        <end position="247"/>
    </location>
</feature>
<reference evidence="7" key="1">
    <citation type="submission" date="2018-08" db="EMBL/GenBank/DDBJ databases">
        <authorList>
            <person name="Kim S.-J."/>
            <person name="Jung G.-Y."/>
        </authorList>
    </citation>
    <scope>NUCLEOTIDE SEQUENCE [LARGE SCALE GENOMIC DNA]</scope>
    <source>
        <strain evidence="7">GY_G</strain>
    </source>
</reference>
<keyword evidence="1" id="KW-0346">Stress response</keyword>
<dbReference type="PANTHER" id="PTHR48094">
    <property type="entry name" value="PROTEIN/NUCLEIC ACID DEGLYCASE DJ-1-RELATED"/>
    <property type="match status" value="1"/>
</dbReference>
<dbReference type="InterPro" id="IPR002818">
    <property type="entry name" value="DJ-1/PfpI"/>
</dbReference>
<sequence length="347" mass="36881">MQFRITTMLSCTLALLIVAPANAEARDSDRVLLVVSGYGADDGKTRPGFEMDELSQAYAVFSDNGLQVDIASPSGGAVVADKFNRNKPYNSRFLSDSNAVAKLTSTRAISNLGNEKYAAIFVIGGKGAMFDLPVSADLKALLARTYEEGGVIGAVCHGPAVLMNLPLKNGSSLLEGRAVTGFSNEEEALFGKGWAPSFPVLLESGLRGSGAKFSEAPMMLNHVVTDGRLVTGQNPYSTADAAEAVVKAMGRPLAPRQPWADERSVELISQMLSGDKGNARASFNADPTLYDVPLIAMWGFFRAQSAGSDREALTNAVEVMELALPHFSRPELVAGIAEARSKLSKMQ</sequence>
<keyword evidence="2" id="KW-0456">Lyase</keyword>
<keyword evidence="7" id="KW-1185">Reference proteome</keyword>
<dbReference type="GO" id="GO:0019172">
    <property type="term" value="F:glyoxalase III activity"/>
    <property type="evidence" value="ECO:0007669"/>
    <property type="project" value="TreeGrafter"/>
</dbReference>
<accession>A0A371BI14</accession>
<evidence type="ECO:0000259" key="5">
    <source>
        <dbReference type="Pfam" id="PF01965"/>
    </source>
</evidence>
<dbReference type="GO" id="GO:0019243">
    <property type="term" value="P:methylglyoxal catabolic process to D-lactate via S-lactoyl-glutathione"/>
    <property type="evidence" value="ECO:0007669"/>
    <property type="project" value="TreeGrafter"/>
</dbReference>
<feature type="signal peptide" evidence="4">
    <location>
        <begin position="1"/>
        <end position="23"/>
    </location>
</feature>
<dbReference type="InterPro" id="IPR029062">
    <property type="entry name" value="Class_I_gatase-like"/>
</dbReference>
<keyword evidence="6" id="KW-0808">Transferase</keyword>
<dbReference type="Pfam" id="PF01965">
    <property type="entry name" value="DJ-1_PfpI"/>
    <property type="match status" value="1"/>
</dbReference>
<dbReference type="RefSeq" id="WP_115548763.1">
    <property type="nucleotide sequence ID" value="NZ_QRGP01000001.1"/>
</dbReference>
<keyword evidence="4" id="KW-0732">Signal</keyword>
<gene>
    <name evidence="6" type="ORF">DXH95_07575</name>
</gene>
<dbReference type="OrthoDB" id="9792284at2"/>
<comment type="caution">
    <text evidence="6">The sequence shown here is derived from an EMBL/GenBank/DDBJ whole genome shotgun (WGS) entry which is preliminary data.</text>
</comment>
<dbReference type="CDD" id="cd03141">
    <property type="entry name" value="GATase1_Hsp31_like"/>
    <property type="match status" value="1"/>
</dbReference>
<dbReference type="SUPFAM" id="SSF52317">
    <property type="entry name" value="Class I glutamine amidotransferase-like"/>
    <property type="match status" value="1"/>
</dbReference>
<evidence type="ECO:0000256" key="3">
    <source>
        <dbReference type="ARBA" id="ARBA00038493"/>
    </source>
</evidence>
<dbReference type="PANTHER" id="PTHR48094:SF11">
    <property type="entry name" value="GLUTATHIONE-INDEPENDENT GLYOXALASE HSP31-RELATED"/>
    <property type="match status" value="1"/>
</dbReference>
<protein>
    <submittedName>
        <fullName evidence="6">Type 1 glutamine amidotransferase domain-containing protein</fullName>
    </submittedName>
</protein>
<keyword evidence="6" id="KW-0315">Glutamine amidotransferase</keyword>
<evidence type="ECO:0000256" key="1">
    <source>
        <dbReference type="ARBA" id="ARBA00023016"/>
    </source>
</evidence>
<dbReference type="Gene3D" id="3.40.50.880">
    <property type="match status" value="1"/>
</dbReference>
<comment type="similarity">
    <text evidence="3">Belongs to the peptidase C56 family. HSP31-like subfamily.</text>
</comment>
<evidence type="ECO:0000256" key="2">
    <source>
        <dbReference type="ARBA" id="ARBA00023239"/>
    </source>
</evidence>